<proteinExistence type="inferred from homology"/>
<dbReference type="Gene3D" id="1.10.12.10">
    <property type="entry name" value="Lyase 2-enoyl-coa Hydratase, Chain A, domain 2"/>
    <property type="match status" value="1"/>
</dbReference>
<evidence type="ECO:0000256" key="1">
    <source>
        <dbReference type="ARBA" id="ARBA00005254"/>
    </source>
</evidence>
<dbReference type="InterPro" id="IPR014748">
    <property type="entry name" value="Enoyl-CoA_hydra_C"/>
</dbReference>
<evidence type="ECO:0000256" key="3">
    <source>
        <dbReference type="RuleBase" id="RU003707"/>
    </source>
</evidence>
<dbReference type="PROSITE" id="PS00166">
    <property type="entry name" value="ENOYL_COA_HYDRATASE"/>
    <property type="match status" value="1"/>
</dbReference>
<dbReference type="Gene3D" id="3.90.226.10">
    <property type="entry name" value="2-enoyl-CoA Hydratase, Chain A, domain 1"/>
    <property type="match status" value="1"/>
</dbReference>
<keyword evidence="2" id="KW-0456">Lyase</keyword>
<reference evidence="4" key="3">
    <citation type="submission" date="2024-01" db="EMBL/GenBank/DDBJ databases">
        <authorList>
            <person name="Coelho M.A."/>
            <person name="David-Palma M."/>
            <person name="Shea T."/>
            <person name="Sun S."/>
            <person name="Cuomo C.A."/>
            <person name="Heitman J."/>
        </authorList>
    </citation>
    <scope>NUCLEOTIDE SEQUENCE</scope>
    <source>
        <strain evidence="4">CBS 7841</strain>
    </source>
</reference>
<protein>
    <submittedName>
        <fullName evidence="4">Uncharacterized protein</fullName>
    </submittedName>
</protein>
<dbReference type="Pfam" id="PF00378">
    <property type="entry name" value="ECH_1"/>
    <property type="match status" value="1"/>
</dbReference>
<name>A0A1E3IHX2_9TREE</name>
<keyword evidence="5" id="KW-1185">Reference proteome</keyword>
<dbReference type="GO" id="GO:0005739">
    <property type="term" value="C:mitochondrion"/>
    <property type="evidence" value="ECO:0007669"/>
    <property type="project" value="TreeGrafter"/>
</dbReference>
<dbReference type="EMBL" id="CP143787">
    <property type="protein sequence ID" value="WVN88395.1"/>
    <property type="molecule type" value="Genomic_DNA"/>
</dbReference>
<dbReference type="GO" id="GO:0016836">
    <property type="term" value="F:hydro-lyase activity"/>
    <property type="evidence" value="ECO:0007669"/>
    <property type="project" value="UniProtKB-ARBA"/>
</dbReference>
<dbReference type="PANTHER" id="PTHR11941:SF171">
    <property type="entry name" value="SD19268P"/>
    <property type="match status" value="1"/>
</dbReference>
<organism evidence="4 5">
    <name type="scientific">Cryptococcus depauperatus CBS 7841</name>
    <dbReference type="NCBI Taxonomy" id="1295531"/>
    <lineage>
        <taxon>Eukaryota</taxon>
        <taxon>Fungi</taxon>
        <taxon>Dikarya</taxon>
        <taxon>Basidiomycota</taxon>
        <taxon>Agaricomycotina</taxon>
        <taxon>Tremellomycetes</taxon>
        <taxon>Tremellales</taxon>
        <taxon>Cryptococcaceae</taxon>
        <taxon>Cryptococcus</taxon>
    </lineage>
</organism>
<dbReference type="Proteomes" id="UP000094043">
    <property type="component" value="Chromosome 4"/>
</dbReference>
<dbReference type="RefSeq" id="XP_066069095.1">
    <property type="nucleotide sequence ID" value="XM_066212998.1"/>
</dbReference>
<dbReference type="KEGG" id="cdep:91087814"/>
<comment type="similarity">
    <text evidence="1 3">Belongs to the enoyl-CoA hydratase/isomerase family.</text>
</comment>
<reference evidence="4" key="1">
    <citation type="submission" date="2016-06" db="EMBL/GenBank/DDBJ databases">
        <authorList>
            <person name="Cuomo C."/>
            <person name="Litvintseva A."/>
            <person name="Heitman J."/>
            <person name="Chen Y."/>
            <person name="Sun S."/>
            <person name="Springer D."/>
            <person name="Dromer F."/>
            <person name="Young S."/>
            <person name="Zeng Q."/>
            <person name="Chapman S."/>
            <person name="Gujja S."/>
            <person name="Saif S."/>
            <person name="Birren B."/>
        </authorList>
    </citation>
    <scope>NUCLEOTIDE SEQUENCE</scope>
    <source>
        <strain evidence="4">CBS 7841</strain>
    </source>
</reference>
<gene>
    <name evidence="4" type="ORF">L203_103603</name>
</gene>
<dbReference type="GeneID" id="91087814"/>
<dbReference type="VEuPathDB" id="FungiDB:L203_02798"/>
<dbReference type="GO" id="GO:0006635">
    <property type="term" value="P:fatty acid beta-oxidation"/>
    <property type="evidence" value="ECO:0007669"/>
    <property type="project" value="TreeGrafter"/>
</dbReference>
<dbReference type="OrthoDB" id="410701at2759"/>
<evidence type="ECO:0000313" key="5">
    <source>
        <dbReference type="Proteomes" id="UP000094043"/>
    </source>
</evidence>
<dbReference type="FunFam" id="1.10.12.10:FF:000001">
    <property type="entry name" value="Probable enoyl-CoA hydratase, mitochondrial"/>
    <property type="match status" value="1"/>
</dbReference>
<dbReference type="AlphaFoldDB" id="A0A1E3IHX2"/>
<sequence length="297" mass="32591">MFLRLRTPFRRLNTQRWTAYRFLSTDPEPHAYLRPLLESKAAMELSELEGVMCLYMNRPKTKNAISVQMVAEMREALTRLNPANSRVLLLQSSTPGLFCSGADLRERRSMSPMDVSNFLDSLRALLSELEALEIPSIAVIDGYALGGGAELSLGCDLRVGGDNTKIALPETKLGIIPGAGGTQRLTRIVGVSKAKELIYTGRHIQGAEAKDIGLLNTFALPPSSAQEASLILVRQIITSAPLALASAKRAISFAPELPLEEGLDLERRVYNGLLDTEDRQEGLKAFAEKRKARFTGH</sequence>
<dbReference type="SUPFAM" id="SSF52096">
    <property type="entry name" value="ClpP/crotonase"/>
    <property type="match status" value="1"/>
</dbReference>
<dbReference type="InterPro" id="IPR029045">
    <property type="entry name" value="ClpP/crotonase-like_dom_sf"/>
</dbReference>
<dbReference type="PANTHER" id="PTHR11941">
    <property type="entry name" value="ENOYL-COA HYDRATASE-RELATED"/>
    <property type="match status" value="1"/>
</dbReference>
<dbReference type="InterPro" id="IPR018376">
    <property type="entry name" value="Enoyl-CoA_hyd/isom_CS"/>
</dbReference>
<evidence type="ECO:0000313" key="4">
    <source>
        <dbReference type="EMBL" id="WVN88395.1"/>
    </source>
</evidence>
<dbReference type="FunFam" id="3.90.226.10:FF:000009">
    <property type="entry name" value="Carnitinyl-CoA dehydratase"/>
    <property type="match status" value="1"/>
</dbReference>
<dbReference type="InterPro" id="IPR001753">
    <property type="entry name" value="Enoyl-CoA_hydra/iso"/>
</dbReference>
<evidence type="ECO:0000256" key="2">
    <source>
        <dbReference type="ARBA" id="ARBA00023239"/>
    </source>
</evidence>
<dbReference type="CDD" id="cd06558">
    <property type="entry name" value="crotonase-like"/>
    <property type="match status" value="1"/>
</dbReference>
<accession>A0A1E3IHX2</accession>
<reference evidence="4" key="2">
    <citation type="journal article" date="2022" name="Elife">
        <title>Obligate sexual reproduction of a homothallic fungus closely related to the Cryptococcus pathogenic species complex.</title>
        <authorList>
            <person name="Passer A.R."/>
            <person name="Clancey S.A."/>
            <person name="Shea T."/>
            <person name="David-Palma M."/>
            <person name="Averette A.F."/>
            <person name="Boekhout T."/>
            <person name="Porcel B.M."/>
            <person name="Nowrousian M."/>
            <person name="Cuomo C.A."/>
            <person name="Sun S."/>
            <person name="Heitman J."/>
            <person name="Coelho M.A."/>
        </authorList>
    </citation>
    <scope>NUCLEOTIDE SEQUENCE</scope>
    <source>
        <strain evidence="4">CBS 7841</strain>
    </source>
</reference>